<proteinExistence type="predicted"/>
<dbReference type="AlphaFoldDB" id="A0A3M7HMQ9"/>
<evidence type="ECO:0000313" key="1">
    <source>
        <dbReference type="EMBL" id="RMZ14447.1"/>
    </source>
</evidence>
<reference evidence="1 2" key="1">
    <citation type="journal article" date="2018" name="BMC Genomics">
        <title>Genomic evidence for intraspecific hybridization in a clonal and extremely halotolerant yeast.</title>
        <authorList>
            <person name="Gostincar C."/>
            <person name="Stajich J.E."/>
            <person name="Zupancic J."/>
            <person name="Zalar P."/>
            <person name="Gunde-Cimerman N."/>
        </authorList>
    </citation>
    <scope>NUCLEOTIDE SEQUENCE [LARGE SCALE GENOMIC DNA]</scope>
    <source>
        <strain evidence="1 2">EXF-562</strain>
    </source>
</reference>
<comment type="caution">
    <text evidence="1">The sequence shown here is derived from an EMBL/GenBank/DDBJ whole genome shotgun (WGS) entry which is preliminary data.</text>
</comment>
<protein>
    <submittedName>
        <fullName evidence="1">Uncharacterized protein</fullName>
    </submittedName>
</protein>
<accession>A0A3M7HMQ9</accession>
<dbReference type="VEuPathDB" id="FungiDB:BTJ68_00484"/>
<dbReference type="Proteomes" id="UP000280598">
    <property type="component" value="Unassembled WGS sequence"/>
</dbReference>
<name>A0A3M7HMQ9_HORWE</name>
<sequence length="179" mass="20044">MALVDKSSFQVVAYKLPGNDLRKVQQTLDLAFHSRTNLHSLDDEEHSAANLSSSQLLVLMRSDISGPEKPDSNSKMTFAWAALSVNKPGGKQAQFMQWFQLMSKTQLSELQAQLAHVFSHGGMRDSATPVTLDWDWEVYAAALKRRTDGGKPRYEDSDVIAHFEGAVLPRMLHMVRRGD</sequence>
<organism evidence="1 2">
    <name type="scientific">Hortaea werneckii</name>
    <name type="common">Black yeast</name>
    <name type="synonym">Cladosporium werneckii</name>
    <dbReference type="NCBI Taxonomy" id="91943"/>
    <lineage>
        <taxon>Eukaryota</taxon>
        <taxon>Fungi</taxon>
        <taxon>Dikarya</taxon>
        <taxon>Ascomycota</taxon>
        <taxon>Pezizomycotina</taxon>
        <taxon>Dothideomycetes</taxon>
        <taxon>Dothideomycetidae</taxon>
        <taxon>Mycosphaerellales</taxon>
        <taxon>Teratosphaeriaceae</taxon>
        <taxon>Hortaea</taxon>
    </lineage>
</organism>
<evidence type="ECO:0000313" key="2">
    <source>
        <dbReference type="Proteomes" id="UP000280598"/>
    </source>
</evidence>
<dbReference type="EMBL" id="QWIS01000027">
    <property type="protein sequence ID" value="RMZ14447.1"/>
    <property type="molecule type" value="Genomic_DNA"/>
</dbReference>
<gene>
    <name evidence="1" type="ORF">D0860_02101</name>
</gene>